<organism evidence="3 4">
    <name type="scientific">Poriferisphaera corsica</name>
    <dbReference type="NCBI Taxonomy" id="2528020"/>
    <lineage>
        <taxon>Bacteria</taxon>
        <taxon>Pseudomonadati</taxon>
        <taxon>Planctomycetota</taxon>
        <taxon>Phycisphaerae</taxon>
        <taxon>Phycisphaerales</taxon>
        <taxon>Phycisphaeraceae</taxon>
        <taxon>Poriferisphaera</taxon>
    </lineage>
</organism>
<reference evidence="3 4" key="1">
    <citation type="submission" date="2019-02" db="EMBL/GenBank/DDBJ databases">
        <title>Deep-cultivation of Planctomycetes and their phenomic and genomic characterization uncovers novel biology.</title>
        <authorList>
            <person name="Wiegand S."/>
            <person name="Jogler M."/>
            <person name="Boedeker C."/>
            <person name="Pinto D."/>
            <person name="Vollmers J."/>
            <person name="Rivas-Marin E."/>
            <person name="Kohn T."/>
            <person name="Peeters S.H."/>
            <person name="Heuer A."/>
            <person name="Rast P."/>
            <person name="Oberbeckmann S."/>
            <person name="Bunk B."/>
            <person name="Jeske O."/>
            <person name="Meyerdierks A."/>
            <person name="Storesund J.E."/>
            <person name="Kallscheuer N."/>
            <person name="Luecker S."/>
            <person name="Lage O.M."/>
            <person name="Pohl T."/>
            <person name="Merkel B.J."/>
            <person name="Hornburger P."/>
            <person name="Mueller R.-W."/>
            <person name="Bruemmer F."/>
            <person name="Labrenz M."/>
            <person name="Spormann A.M."/>
            <person name="Op den Camp H."/>
            <person name="Overmann J."/>
            <person name="Amann R."/>
            <person name="Jetten M.S.M."/>
            <person name="Mascher T."/>
            <person name="Medema M.H."/>
            <person name="Devos D.P."/>
            <person name="Kaster A.-K."/>
            <person name="Ovreas L."/>
            <person name="Rohde M."/>
            <person name="Galperin M.Y."/>
            <person name="Jogler C."/>
        </authorList>
    </citation>
    <scope>NUCLEOTIDE SEQUENCE [LARGE SCALE GENOMIC DNA]</scope>
    <source>
        <strain evidence="3 4">KS4</strain>
    </source>
</reference>
<accession>A0A517YTV8</accession>
<dbReference type="RefSeq" id="WP_145076834.1">
    <property type="nucleotide sequence ID" value="NZ_CP036425.1"/>
</dbReference>
<protein>
    <submittedName>
        <fullName evidence="3">ABC-type uncharacterized transport system</fullName>
    </submittedName>
</protein>
<gene>
    <name evidence="3" type="ORF">KS4_16940</name>
</gene>
<dbReference type="Pfam" id="PF23357">
    <property type="entry name" value="DUF7088"/>
    <property type="match status" value="1"/>
</dbReference>
<dbReference type="InterPro" id="IPR055396">
    <property type="entry name" value="DUF7088"/>
</dbReference>
<evidence type="ECO:0000259" key="2">
    <source>
        <dbReference type="Pfam" id="PF23357"/>
    </source>
</evidence>
<evidence type="ECO:0000313" key="4">
    <source>
        <dbReference type="Proteomes" id="UP000317369"/>
    </source>
</evidence>
<dbReference type="Proteomes" id="UP000317369">
    <property type="component" value="Chromosome"/>
</dbReference>
<dbReference type="KEGG" id="pcor:KS4_16940"/>
<feature type="transmembrane region" description="Helical" evidence="1">
    <location>
        <begin position="20"/>
        <end position="42"/>
    </location>
</feature>
<feature type="transmembrane region" description="Helical" evidence="1">
    <location>
        <begin position="706"/>
        <end position="726"/>
    </location>
</feature>
<keyword evidence="4" id="KW-1185">Reference proteome</keyword>
<name>A0A517YTV8_9BACT</name>
<dbReference type="EMBL" id="CP036425">
    <property type="protein sequence ID" value="QDU33639.1"/>
    <property type="molecule type" value="Genomic_DNA"/>
</dbReference>
<evidence type="ECO:0000313" key="3">
    <source>
        <dbReference type="EMBL" id="QDU33639.1"/>
    </source>
</evidence>
<feature type="domain" description="DUF7088" evidence="2">
    <location>
        <begin position="68"/>
        <end position="128"/>
    </location>
</feature>
<proteinExistence type="predicted"/>
<sequence>MSNQDKTISTLSHRARRTRYTLILAVSIIAALTIIILINLIVDRGFRSLSEQASPATRYLRYDFTATRQYSLSPQTLKVLKSLDNDYRLITVINATTPQEQRVPELVNEYKLYTNKITVEQINPTSDVKAIADFYDQLEGRYTKHLGPITQTVADGQALVSSVVDQLNPVVEQLKELAQSPEVKPNRTLSQLFASIVLNFSQQLKATEDINGTITTNLSTPLPAYQSAKSAIVNRLLEFDSVILAETISAFDKLSRSRSTPPATADAMLKINKSLNIVRDEIRRDVTKLQKVQSYLPYEEVRAAIQAKGFVAILADDEARIIPVSKMYRELPAEYTAAAGEPELGFIGEEQLTGSLISMSFNPPPLVIFVQSDGQDAFGEKGMYNQVGARLRTSNIQLAQWNPIPANSMDTLPKIENAQHTVWVVPAFPALDVTNPQHATIQAARDRTAQLIKERIAKGDSALVMMALDPLKEIASQNPIIAYLNKSWGIYPENDRVILSEQVQGRDTFAGTRFKITEWPTSLPITQSIKGMSAAALISSPIKLDDVEGIKQFAIMQITSPRMWTYKDFTDSTSYRTAEFDPETASSHFIIGVAAEGSPKSEAVSEIENESTAITTDNAENNRIIVTSTYAWATDFITTNADPNLTSQGQNQADVFGAAFPANSDLFVNSIYWLSGNDDLIAASPRSQDLRRVGAMTENGIFYSRLFLIGGLPIFVFVLGIAVWSIRRRD</sequence>
<keyword evidence="1" id="KW-0812">Transmembrane</keyword>
<evidence type="ECO:0000256" key="1">
    <source>
        <dbReference type="SAM" id="Phobius"/>
    </source>
</evidence>
<keyword evidence="1" id="KW-0472">Membrane</keyword>
<keyword evidence="1" id="KW-1133">Transmembrane helix</keyword>
<dbReference type="AlphaFoldDB" id="A0A517YTV8"/>
<dbReference type="OrthoDB" id="225878at2"/>